<dbReference type="Proteomes" id="UP000800035">
    <property type="component" value="Unassembled WGS sequence"/>
</dbReference>
<dbReference type="AlphaFoldDB" id="A0A6A5UFB5"/>
<accession>A0A6A5UFB5</accession>
<protein>
    <submittedName>
        <fullName evidence="2">Uncharacterized protein</fullName>
    </submittedName>
</protein>
<feature type="chain" id="PRO_5025505084" evidence="1">
    <location>
        <begin position="28"/>
        <end position="84"/>
    </location>
</feature>
<reference evidence="2" key="1">
    <citation type="journal article" date="2020" name="Stud. Mycol.">
        <title>101 Dothideomycetes genomes: a test case for predicting lifestyles and emergence of pathogens.</title>
        <authorList>
            <person name="Haridas S."/>
            <person name="Albert R."/>
            <person name="Binder M."/>
            <person name="Bloem J."/>
            <person name="Labutti K."/>
            <person name="Salamov A."/>
            <person name="Andreopoulos B."/>
            <person name="Baker S."/>
            <person name="Barry K."/>
            <person name="Bills G."/>
            <person name="Bluhm B."/>
            <person name="Cannon C."/>
            <person name="Castanera R."/>
            <person name="Culley D."/>
            <person name="Daum C."/>
            <person name="Ezra D."/>
            <person name="Gonzalez J."/>
            <person name="Henrissat B."/>
            <person name="Kuo A."/>
            <person name="Liang C."/>
            <person name="Lipzen A."/>
            <person name="Lutzoni F."/>
            <person name="Magnuson J."/>
            <person name="Mondo S."/>
            <person name="Nolan M."/>
            <person name="Ohm R."/>
            <person name="Pangilinan J."/>
            <person name="Park H.-J."/>
            <person name="Ramirez L."/>
            <person name="Alfaro M."/>
            <person name="Sun H."/>
            <person name="Tritt A."/>
            <person name="Yoshinaga Y."/>
            <person name="Zwiers L.-H."/>
            <person name="Turgeon B."/>
            <person name="Goodwin S."/>
            <person name="Spatafora J."/>
            <person name="Crous P."/>
            <person name="Grigoriev I."/>
        </authorList>
    </citation>
    <scope>NUCLEOTIDE SEQUENCE</scope>
    <source>
        <strain evidence="2">CBS 675.92</strain>
    </source>
</reference>
<feature type="signal peptide" evidence="1">
    <location>
        <begin position="1"/>
        <end position="27"/>
    </location>
</feature>
<evidence type="ECO:0000256" key="1">
    <source>
        <dbReference type="SAM" id="SignalP"/>
    </source>
</evidence>
<dbReference type="EMBL" id="ML976977">
    <property type="protein sequence ID" value="KAF1963605.1"/>
    <property type="molecule type" value="Genomic_DNA"/>
</dbReference>
<gene>
    <name evidence="2" type="ORF">CC80DRAFT_486959</name>
</gene>
<sequence length="84" mass="9387">MGKGCVEAVHLFFLLTMLLTTARRGAAIVHRLPRLWDAGMEYDFLEACGLEAQRRIVDDSGLWMSDVVRTGTEMGGEYRAHLCA</sequence>
<proteinExistence type="predicted"/>
<evidence type="ECO:0000313" key="2">
    <source>
        <dbReference type="EMBL" id="KAF1963605.1"/>
    </source>
</evidence>
<evidence type="ECO:0000313" key="3">
    <source>
        <dbReference type="Proteomes" id="UP000800035"/>
    </source>
</evidence>
<keyword evidence="3" id="KW-1185">Reference proteome</keyword>
<name>A0A6A5UFB5_9PLEO</name>
<organism evidence="2 3">
    <name type="scientific">Byssothecium circinans</name>
    <dbReference type="NCBI Taxonomy" id="147558"/>
    <lineage>
        <taxon>Eukaryota</taxon>
        <taxon>Fungi</taxon>
        <taxon>Dikarya</taxon>
        <taxon>Ascomycota</taxon>
        <taxon>Pezizomycotina</taxon>
        <taxon>Dothideomycetes</taxon>
        <taxon>Pleosporomycetidae</taxon>
        <taxon>Pleosporales</taxon>
        <taxon>Massarineae</taxon>
        <taxon>Massarinaceae</taxon>
        <taxon>Byssothecium</taxon>
    </lineage>
</organism>
<keyword evidence="1" id="KW-0732">Signal</keyword>